<dbReference type="Pfam" id="PF23232">
    <property type="entry name" value="AAA_lid_13"/>
    <property type="match status" value="1"/>
</dbReference>
<accession>A0ABR1TW67</accession>
<dbReference type="InterPro" id="IPR056599">
    <property type="entry name" value="AAA_lid_fung"/>
</dbReference>
<protein>
    <recommendedName>
        <fullName evidence="2">AAA+ ATPase lid domain-containing protein</fullName>
    </recommendedName>
</protein>
<feature type="region of interest" description="Disordered" evidence="1">
    <location>
        <begin position="123"/>
        <end position="231"/>
    </location>
</feature>
<dbReference type="RefSeq" id="XP_066713066.1">
    <property type="nucleotide sequence ID" value="XM_066863956.1"/>
</dbReference>
<name>A0ABR1TW67_9PEZI</name>
<feature type="domain" description="AAA+ ATPase lid" evidence="2">
    <location>
        <begin position="21"/>
        <end position="91"/>
    </location>
</feature>
<evidence type="ECO:0000259" key="2">
    <source>
        <dbReference type="Pfam" id="PF23232"/>
    </source>
</evidence>
<proteinExistence type="predicted"/>
<dbReference type="EMBL" id="JAQQWL010000011">
    <property type="protein sequence ID" value="KAK8050817.1"/>
    <property type="molecule type" value="Genomic_DNA"/>
</dbReference>
<dbReference type="Proteomes" id="UP001480595">
    <property type="component" value="Unassembled WGS sequence"/>
</dbReference>
<evidence type="ECO:0000313" key="3">
    <source>
        <dbReference type="EMBL" id="KAK8050817.1"/>
    </source>
</evidence>
<sequence length="257" mass="29145">MRNVEIKVAELKDFAGDYFDSNKEGRWNGRQIRNAFQSALALAELDALGTDSGLLLDDITDHDHTVVLGRKNFETVANAYRGFVDYLKQVYGVNFGRRARENLWRYDAFGMPKVPNALTTRLRVADSGPPRGPPGCRSHKQGTGTESHNSRSRITSRSSRRHRSSTTLSVMNRRIRDHGICRRKDRILQQQHHQIGSCRHQTRTREEAKEGMRPGQSGFRKSRGSRTAAARRGSLDFPAGRLTTQDDCFLHLLQTLV</sequence>
<comment type="caution">
    <text evidence="3">The sequence shown here is derived from an EMBL/GenBank/DDBJ whole genome shotgun (WGS) entry which is preliminary data.</text>
</comment>
<feature type="compositionally biased region" description="Basic and acidic residues" evidence="1">
    <location>
        <begin position="203"/>
        <end position="212"/>
    </location>
</feature>
<reference evidence="3 4" key="1">
    <citation type="submission" date="2023-01" db="EMBL/GenBank/DDBJ databases">
        <title>Analysis of 21 Apiospora genomes using comparative genomics revels a genus with tremendous synthesis potential of carbohydrate active enzymes and secondary metabolites.</title>
        <authorList>
            <person name="Sorensen T."/>
        </authorList>
    </citation>
    <scope>NUCLEOTIDE SEQUENCE [LARGE SCALE GENOMIC DNA]</scope>
    <source>
        <strain evidence="3 4">CBS 135458</strain>
    </source>
</reference>
<gene>
    <name evidence="3" type="ORF">PG994_012547</name>
</gene>
<dbReference type="GeneID" id="92097019"/>
<organism evidence="3 4">
    <name type="scientific">Apiospora phragmitis</name>
    <dbReference type="NCBI Taxonomy" id="2905665"/>
    <lineage>
        <taxon>Eukaryota</taxon>
        <taxon>Fungi</taxon>
        <taxon>Dikarya</taxon>
        <taxon>Ascomycota</taxon>
        <taxon>Pezizomycotina</taxon>
        <taxon>Sordariomycetes</taxon>
        <taxon>Xylariomycetidae</taxon>
        <taxon>Amphisphaeriales</taxon>
        <taxon>Apiosporaceae</taxon>
        <taxon>Apiospora</taxon>
    </lineage>
</organism>
<evidence type="ECO:0000256" key="1">
    <source>
        <dbReference type="SAM" id="MobiDB-lite"/>
    </source>
</evidence>
<keyword evidence="4" id="KW-1185">Reference proteome</keyword>
<evidence type="ECO:0000313" key="4">
    <source>
        <dbReference type="Proteomes" id="UP001480595"/>
    </source>
</evidence>